<feature type="region of interest" description="Disordered" evidence="1">
    <location>
        <begin position="1"/>
        <end position="78"/>
    </location>
</feature>
<reference evidence="3" key="1">
    <citation type="journal article" date="2012" name="Nat. Genet.">
        <title>Lifestyle transitions in plant pathogenic Colletotrichum fungi deciphered by genome and transcriptome analyses.</title>
        <authorList>
            <person name="O'Connell R.J."/>
            <person name="Thon M.R."/>
            <person name="Hacquard S."/>
            <person name="Amyotte S.G."/>
            <person name="Kleemann J."/>
            <person name="Torres M.F."/>
            <person name="Damm U."/>
            <person name="Buiate E.A."/>
            <person name="Epstein L."/>
            <person name="Alkan N."/>
            <person name="Altmueller J."/>
            <person name="Alvarado-Balderrama L."/>
            <person name="Bauser C.A."/>
            <person name="Becker C."/>
            <person name="Birren B.W."/>
            <person name="Chen Z."/>
            <person name="Choi J."/>
            <person name="Crouch J.A."/>
            <person name="Duvick J.P."/>
            <person name="Farman M.A."/>
            <person name="Gan P."/>
            <person name="Heiman D."/>
            <person name="Henrissat B."/>
            <person name="Howard R.J."/>
            <person name="Kabbage M."/>
            <person name="Koch C."/>
            <person name="Kracher B."/>
            <person name="Kubo Y."/>
            <person name="Law A.D."/>
            <person name="Lebrun M.-H."/>
            <person name="Lee Y.-H."/>
            <person name="Miyara I."/>
            <person name="Moore N."/>
            <person name="Neumann U."/>
            <person name="Nordstroem K."/>
            <person name="Panaccione D.G."/>
            <person name="Panstruga R."/>
            <person name="Place M."/>
            <person name="Proctor R.H."/>
            <person name="Prusky D."/>
            <person name="Rech G."/>
            <person name="Reinhardt R."/>
            <person name="Rollins J.A."/>
            <person name="Rounsley S."/>
            <person name="Schardl C.L."/>
            <person name="Schwartz D.C."/>
            <person name="Shenoy N."/>
            <person name="Shirasu K."/>
            <person name="Sikhakolli U.R."/>
            <person name="Stueber K."/>
            <person name="Sukno S.A."/>
            <person name="Sweigard J.A."/>
            <person name="Takano Y."/>
            <person name="Takahara H."/>
            <person name="Trail F."/>
            <person name="van der Does H.C."/>
            <person name="Voll L.M."/>
            <person name="Will I."/>
            <person name="Young S."/>
            <person name="Zeng Q."/>
            <person name="Zhang J."/>
            <person name="Zhou S."/>
            <person name="Dickman M.B."/>
            <person name="Schulze-Lefert P."/>
            <person name="Ver Loren van Themaat E."/>
            <person name="Ma L.-J."/>
            <person name="Vaillancourt L.J."/>
        </authorList>
    </citation>
    <scope>NUCLEOTIDE SEQUENCE [LARGE SCALE GENOMIC DNA]</scope>
    <source>
        <strain evidence="3">IMI 349063</strain>
    </source>
</reference>
<evidence type="ECO:0000313" key="3">
    <source>
        <dbReference type="Proteomes" id="UP000007174"/>
    </source>
</evidence>
<protein>
    <submittedName>
        <fullName evidence="2">Uncharacterized protein</fullName>
    </submittedName>
</protein>
<name>H1W305_COLHI</name>
<sequence length="124" mass="14056">VLPQPLQLPDGQHARVRRLGHKGRVQGPGVRPLRPGQRHDVRRVPGGLHAGDGSKQQPHQPRRRVRVPRVPVPRWQRLPADDQPQRVLLRLARRGNCRHLRLQLVCPGLPPHEASHQDFKEGGV</sequence>
<evidence type="ECO:0000313" key="2">
    <source>
        <dbReference type="EMBL" id="CCF46868.1"/>
    </source>
</evidence>
<feature type="non-terminal residue" evidence="2">
    <location>
        <position position="1"/>
    </location>
</feature>
<proteinExistence type="predicted"/>
<feature type="compositionally biased region" description="Basic residues" evidence="1">
    <location>
        <begin position="14"/>
        <end position="24"/>
    </location>
</feature>
<evidence type="ECO:0000256" key="1">
    <source>
        <dbReference type="SAM" id="MobiDB-lite"/>
    </source>
</evidence>
<dbReference type="Proteomes" id="UP000007174">
    <property type="component" value="Unassembled WGS sequence"/>
</dbReference>
<gene>
    <name evidence="2" type="ORF">CH063_15479</name>
</gene>
<dbReference type="EMBL" id="CACQ02009132">
    <property type="protein sequence ID" value="CCF46868.1"/>
    <property type="molecule type" value="Genomic_DNA"/>
</dbReference>
<accession>H1W305</accession>
<feature type="non-terminal residue" evidence="2">
    <location>
        <position position="124"/>
    </location>
</feature>
<organism evidence="2 3">
    <name type="scientific">Colletotrichum higginsianum (strain IMI 349063)</name>
    <name type="common">Crucifer anthracnose fungus</name>
    <dbReference type="NCBI Taxonomy" id="759273"/>
    <lineage>
        <taxon>Eukaryota</taxon>
        <taxon>Fungi</taxon>
        <taxon>Dikarya</taxon>
        <taxon>Ascomycota</taxon>
        <taxon>Pezizomycotina</taxon>
        <taxon>Sordariomycetes</taxon>
        <taxon>Hypocreomycetidae</taxon>
        <taxon>Glomerellales</taxon>
        <taxon>Glomerellaceae</taxon>
        <taxon>Colletotrichum</taxon>
        <taxon>Colletotrichum destructivum species complex</taxon>
    </lineage>
</organism>
<dbReference type="HOGENOM" id="CLU_2009341_0_0_1"/>
<dbReference type="AlphaFoldDB" id="H1W305"/>